<evidence type="ECO:0000256" key="1">
    <source>
        <dbReference type="SAM" id="MobiDB-lite"/>
    </source>
</evidence>
<keyword evidence="2" id="KW-0732">Signal</keyword>
<comment type="caution">
    <text evidence="3">The sequence shown here is derived from an EMBL/GenBank/DDBJ whole genome shotgun (WGS) entry which is preliminary data.</text>
</comment>
<keyword evidence="4" id="KW-1185">Reference proteome</keyword>
<name>A0A512M3H6_9BACT</name>
<evidence type="ECO:0000256" key="2">
    <source>
        <dbReference type="SAM" id="SignalP"/>
    </source>
</evidence>
<evidence type="ECO:0000313" key="3">
    <source>
        <dbReference type="EMBL" id="GEP41290.1"/>
    </source>
</evidence>
<proteinExistence type="predicted"/>
<sequence>MRLVHFAYILTALLLAATSYLAWEGQQAARGAKEELDFVKKKQAAADSAAPAPESLVAVPMPATSSITPPSPGTLAIAPAAPSAPSLSAPTATELPGGGLTVPKTVVDAEAKGVNTNTLTPAQKQVREAKPIGKVKTIVKDQGFIVLDVGSKQGLAKGQQLEVRRDNSVLGRLRVSDTIEENEAVADLDLSSVPAGVSIEPGDEVIQPTAR</sequence>
<dbReference type="RefSeq" id="WP_146848749.1">
    <property type="nucleotide sequence ID" value="NZ_BKAG01000002.1"/>
</dbReference>
<reference evidence="3 4" key="1">
    <citation type="submission" date="2019-07" db="EMBL/GenBank/DDBJ databases">
        <title>Whole genome shotgun sequence of Brevifollis gellanilyticus NBRC 108608.</title>
        <authorList>
            <person name="Hosoyama A."/>
            <person name="Uohara A."/>
            <person name="Ohji S."/>
            <person name="Ichikawa N."/>
        </authorList>
    </citation>
    <scope>NUCLEOTIDE SEQUENCE [LARGE SCALE GENOMIC DNA]</scope>
    <source>
        <strain evidence="3 4">NBRC 108608</strain>
    </source>
</reference>
<accession>A0A512M3H6</accession>
<dbReference type="OrthoDB" id="195513at2"/>
<feature type="compositionally biased region" description="Low complexity" evidence="1">
    <location>
        <begin position="74"/>
        <end position="93"/>
    </location>
</feature>
<dbReference type="Proteomes" id="UP000321577">
    <property type="component" value="Unassembled WGS sequence"/>
</dbReference>
<feature type="region of interest" description="Disordered" evidence="1">
    <location>
        <begin position="70"/>
        <end position="95"/>
    </location>
</feature>
<evidence type="ECO:0000313" key="4">
    <source>
        <dbReference type="Proteomes" id="UP000321577"/>
    </source>
</evidence>
<feature type="signal peptide" evidence="2">
    <location>
        <begin position="1"/>
        <end position="22"/>
    </location>
</feature>
<dbReference type="AlphaFoldDB" id="A0A512M3H6"/>
<evidence type="ECO:0008006" key="5">
    <source>
        <dbReference type="Google" id="ProtNLM"/>
    </source>
</evidence>
<protein>
    <recommendedName>
        <fullName evidence="5">SAF domain-containing protein</fullName>
    </recommendedName>
</protein>
<organism evidence="3 4">
    <name type="scientific">Brevifollis gellanilyticus</name>
    <dbReference type="NCBI Taxonomy" id="748831"/>
    <lineage>
        <taxon>Bacteria</taxon>
        <taxon>Pseudomonadati</taxon>
        <taxon>Verrucomicrobiota</taxon>
        <taxon>Verrucomicrobiia</taxon>
        <taxon>Verrucomicrobiales</taxon>
        <taxon>Verrucomicrobiaceae</taxon>
    </lineage>
</organism>
<dbReference type="EMBL" id="BKAG01000002">
    <property type="protein sequence ID" value="GEP41290.1"/>
    <property type="molecule type" value="Genomic_DNA"/>
</dbReference>
<feature type="chain" id="PRO_5022087911" description="SAF domain-containing protein" evidence="2">
    <location>
        <begin position="23"/>
        <end position="211"/>
    </location>
</feature>
<gene>
    <name evidence="3" type="ORF">BGE01nite_05810</name>
</gene>